<sequence length="180" mass="20545">MVDGPNNIDEVYKSVHCQQWLNAMAGEVKKDAHGNVERFRARLVVKGYDQRPGRDFGETFSPVARFDTIKTLLAIAAKESLALYQFDVKTAFLNSELNEEEISHVPLILMSPPLVVQLQQRIIFFTCIDLFWKANWHEIDFIQRATLFTVSSENDSALNHEIARPHFRDKSAIPVPIVCS</sequence>
<accession>A0AAJ7P9K2</accession>
<organism evidence="2 3">
    <name type="scientific">Galendromus occidentalis</name>
    <name type="common">western predatory mite</name>
    <dbReference type="NCBI Taxonomy" id="34638"/>
    <lineage>
        <taxon>Eukaryota</taxon>
        <taxon>Metazoa</taxon>
        <taxon>Ecdysozoa</taxon>
        <taxon>Arthropoda</taxon>
        <taxon>Chelicerata</taxon>
        <taxon>Arachnida</taxon>
        <taxon>Acari</taxon>
        <taxon>Parasitiformes</taxon>
        <taxon>Mesostigmata</taxon>
        <taxon>Gamasina</taxon>
        <taxon>Phytoseioidea</taxon>
        <taxon>Phytoseiidae</taxon>
        <taxon>Typhlodrominae</taxon>
        <taxon>Galendromus</taxon>
    </lineage>
</organism>
<protein>
    <submittedName>
        <fullName evidence="3">Uncharacterized protein LOC108864133</fullName>
    </submittedName>
</protein>
<feature type="domain" description="Reverse transcriptase Ty1/copia-type" evidence="1">
    <location>
        <begin position="28"/>
        <end position="102"/>
    </location>
</feature>
<evidence type="ECO:0000259" key="1">
    <source>
        <dbReference type="Pfam" id="PF07727"/>
    </source>
</evidence>
<dbReference type="AlphaFoldDB" id="A0AAJ7P9K2"/>
<dbReference type="InterPro" id="IPR013103">
    <property type="entry name" value="RVT_2"/>
</dbReference>
<gene>
    <name evidence="3" type="primary">LOC108864133</name>
</gene>
<reference evidence="3" key="1">
    <citation type="submission" date="2025-08" db="UniProtKB">
        <authorList>
            <consortium name="RefSeq"/>
        </authorList>
    </citation>
    <scope>IDENTIFICATION</scope>
</reference>
<dbReference type="KEGG" id="goe:108864133"/>
<dbReference type="RefSeq" id="XP_018494652.1">
    <property type="nucleotide sequence ID" value="XM_018639136.1"/>
</dbReference>
<dbReference type="Pfam" id="PF07727">
    <property type="entry name" value="RVT_2"/>
    <property type="match status" value="1"/>
</dbReference>
<dbReference type="GeneID" id="108864133"/>
<evidence type="ECO:0000313" key="3">
    <source>
        <dbReference type="RefSeq" id="XP_018494652.1"/>
    </source>
</evidence>
<proteinExistence type="predicted"/>
<keyword evidence="2" id="KW-1185">Reference proteome</keyword>
<evidence type="ECO:0000313" key="2">
    <source>
        <dbReference type="Proteomes" id="UP000694867"/>
    </source>
</evidence>
<name>A0AAJ7P9K2_9ACAR</name>
<dbReference type="Proteomes" id="UP000694867">
    <property type="component" value="Unplaced"/>
</dbReference>